<dbReference type="EMBL" id="CM045771">
    <property type="protein sequence ID" value="KAI7989925.1"/>
    <property type="molecule type" value="Genomic_DNA"/>
</dbReference>
<comment type="caution">
    <text evidence="1">The sequence shown here is derived from an EMBL/GenBank/DDBJ whole genome shotgun (WGS) entry which is preliminary data.</text>
</comment>
<evidence type="ECO:0000313" key="2">
    <source>
        <dbReference type="Proteomes" id="UP001060215"/>
    </source>
</evidence>
<name>A0ACC0FMH7_9ERIC</name>
<sequence>MYHPKTPAKPTSEMSKITPTASLQFLFSIFSLLVLTLPLHGNTQSTTTDSEQTILLRLKQHWYNPHSISHWTLPTPSNSNSTTHCQWPEITCTNSSVTGLSLPDKNITGLIPPFICDLKNLTVIDLQSNFILGPFPTVLYNCSKLKHLDLSQNFFVGRIPGDVGRLSTTLRVLNLNGNNFSGDIPLAIGRFHELRVLRLFQNELNGSLPPEIGNLSNLEMLELSDNAFLLMAIPSSFTQLRKLKQLWIKDSSLIGEIPVTIGNLTELEELDLSNNNLTGTIPSGLFLLKNLTKLYLYKNHLSGAIPWPIEALKMQIIDLSQNNLTGTIPADFGKLTMLSGLALFDNQLSGEIPKTIGRLPSLRDVKLFNNNLSGTLPPDFGRYSNLRGFEIPSNHFTGKLPEHLCANGELLGVVAFDNNLTGELPNSLGNCSSLLIVRVHGNRLSGSIPAGLWTSSNLQELMLSDNSFTGQLPRTLAPSLWQLEISNNKFSGEIPSGLSSWKHLTMFSASNNFFSGTIPQELTSLPLLSTLELDGNQFSGHLPSDIVSWKSLTVLNLSRNQLSGPIPNKLGSLPSLNVLDLSSNQFSGQIPTEIGLLRLTFLNLSSNSLTGRIPNEFENTFFNTSFLNNPGLCASNPSLALDICYSGFKSSSNISPWLIAIIVVVTTILVSSAILFPLFKIKKAYQKREHKLNSKCEFTRFHTIEELSFKESEILSHLIENNVIGCGGSGKVYRIKLNCLGKVVAVKQIQNIKKLDQKLEKEFLAEIQILGTIRHSNIVKLLCCISSETTKLLVYEYLENQSLDRWIHGDMWPSTTDSVHCGVLDWPKRLQIAVGAAKGLCYMHHDCTPSVIHRDVKSSNILLDSEFNAKVADFGLAKILVKHVEPNTMSTVVGSFGYFAPEYARTGRVNEKVDVYSFGVVLLELVTGRKANDGNEDMCLADWAFQYYNQEGNHMVDVLDEKVKEPHYLDEMTCVFELGIICTWPHPSNRPSMREVLRILLDCNHQLGFGPCNVGSKYNYAFDSPDNSNQGTIFGSEDNSLLSSV</sequence>
<keyword evidence="2" id="KW-1185">Reference proteome</keyword>
<accession>A0ACC0FMH7</accession>
<organism evidence="1 2">
    <name type="scientific">Camellia lanceoleosa</name>
    <dbReference type="NCBI Taxonomy" id="1840588"/>
    <lineage>
        <taxon>Eukaryota</taxon>
        <taxon>Viridiplantae</taxon>
        <taxon>Streptophyta</taxon>
        <taxon>Embryophyta</taxon>
        <taxon>Tracheophyta</taxon>
        <taxon>Spermatophyta</taxon>
        <taxon>Magnoliopsida</taxon>
        <taxon>eudicotyledons</taxon>
        <taxon>Gunneridae</taxon>
        <taxon>Pentapetalae</taxon>
        <taxon>asterids</taxon>
        <taxon>Ericales</taxon>
        <taxon>Theaceae</taxon>
        <taxon>Camellia</taxon>
    </lineage>
</organism>
<dbReference type="Proteomes" id="UP001060215">
    <property type="component" value="Chromosome 14"/>
</dbReference>
<gene>
    <name evidence="1" type="ORF">LOK49_LG13G00696</name>
</gene>
<reference evidence="1 2" key="1">
    <citation type="journal article" date="2022" name="Plant J.">
        <title>Chromosome-level genome of Camellia lanceoleosa provides a valuable resource for understanding genome evolution and self-incompatibility.</title>
        <authorList>
            <person name="Gong W."/>
            <person name="Xiao S."/>
            <person name="Wang L."/>
            <person name="Liao Z."/>
            <person name="Chang Y."/>
            <person name="Mo W."/>
            <person name="Hu G."/>
            <person name="Li W."/>
            <person name="Zhao G."/>
            <person name="Zhu H."/>
            <person name="Hu X."/>
            <person name="Ji K."/>
            <person name="Xiang X."/>
            <person name="Song Q."/>
            <person name="Yuan D."/>
            <person name="Jin S."/>
            <person name="Zhang L."/>
        </authorList>
    </citation>
    <scope>NUCLEOTIDE SEQUENCE [LARGE SCALE GENOMIC DNA]</scope>
    <source>
        <strain evidence="1">SQ_2022a</strain>
    </source>
</reference>
<protein>
    <submittedName>
        <fullName evidence="1">Receptor-like protein kinase HSL1</fullName>
    </submittedName>
</protein>
<evidence type="ECO:0000313" key="1">
    <source>
        <dbReference type="EMBL" id="KAI7989925.1"/>
    </source>
</evidence>
<proteinExistence type="predicted"/>